<keyword evidence="1" id="KW-1133">Transmembrane helix</keyword>
<evidence type="ECO:0000313" key="2">
    <source>
        <dbReference type="EMBL" id="ORZ32463.1"/>
    </source>
</evidence>
<keyword evidence="3" id="KW-1185">Reference proteome</keyword>
<reference evidence="2 3" key="1">
    <citation type="submission" date="2016-07" db="EMBL/GenBank/DDBJ databases">
        <title>Pervasive Adenine N6-methylation of Active Genes in Fungi.</title>
        <authorList>
            <consortium name="DOE Joint Genome Institute"/>
            <person name="Mondo S.J."/>
            <person name="Dannebaum R.O."/>
            <person name="Kuo R.C."/>
            <person name="Labutti K."/>
            <person name="Haridas S."/>
            <person name="Kuo A."/>
            <person name="Salamov A."/>
            <person name="Ahrendt S.R."/>
            <person name="Lipzen A."/>
            <person name="Sullivan W."/>
            <person name="Andreopoulos W.B."/>
            <person name="Clum A."/>
            <person name="Lindquist E."/>
            <person name="Daum C."/>
            <person name="Ramamoorthy G.K."/>
            <person name="Gryganskyi A."/>
            <person name="Culley D."/>
            <person name="Magnuson J.K."/>
            <person name="James T.Y."/>
            <person name="O'Malley M.A."/>
            <person name="Stajich J.E."/>
            <person name="Spatafora J.W."/>
            <person name="Visel A."/>
            <person name="Grigoriev I.V."/>
        </authorList>
    </citation>
    <scope>NUCLEOTIDE SEQUENCE [LARGE SCALE GENOMIC DNA]</scope>
    <source>
        <strain evidence="2 3">PL171</strain>
    </source>
</reference>
<proteinExistence type="predicted"/>
<organism evidence="2 3">
    <name type="scientific">Catenaria anguillulae PL171</name>
    <dbReference type="NCBI Taxonomy" id="765915"/>
    <lineage>
        <taxon>Eukaryota</taxon>
        <taxon>Fungi</taxon>
        <taxon>Fungi incertae sedis</taxon>
        <taxon>Blastocladiomycota</taxon>
        <taxon>Blastocladiomycetes</taxon>
        <taxon>Blastocladiales</taxon>
        <taxon>Catenariaceae</taxon>
        <taxon>Catenaria</taxon>
    </lineage>
</organism>
<dbReference type="AlphaFoldDB" id="A0A1Y2HFI4"/>
<evidence type="ECO:0000313" key="3">
    <source>
        <dbReference type="Proteomes" id="UP000193411"/>
    </source>
</evidence>
<comment type="caution">
    <text evidence="2">The sequence shown here is derived from an EMBL/GenBank/DDBJ whole genome shotgun (WGS) entry which is preliminary data.</text>
</comment>
<name>A0A1Y2HFI4_9FUNG</name>
<accession>A0A1Y2HFI4</accession>
<dbReference type="Proteomes" id="UP000193411">
    <property type="component" value="Unassembled WGS sequence"/>
</dbReference>
<feature type="transmembrane region" description="Helical" evidence="1">
    <location>
        <begin position="83"/>
        <end position="105"/>
    </location>
</feature>
<feature type="transmembrane region" description="Helical" evidence="1">
    <location>
        <begin position="27"/>
        <end position="47"/>
    </location>
</feature>
<feature type="transmembrane region" description="Helical" evidence="1">
    <location>
        <begin position="53"/>
        <end position="71"/>
    </location>
</feature>
<keyword evidence="1" id="KW-0472">Membrane</keyword>
<dbReference type="EMBL" id="MCFL01000046">
    <property type="protein sequence ID" value="ORZ32463.1"/>
    <property type="molecule type" value="Genomic_DNA"/>
</dbReference>
<gene>
    <name evidence="2" type="ORF">BCR44DRAFT_238919</name>
</gene>
<keyword evidence="1" id="KW-0812">Transmembrane</keyword>
<evidence type="ECO:0000256" key="1">
    <source>
        <dbReference type="SAM" id="Phobius"/>
    </source>
</evidence>
<protein>
    <submittedName>
        <fullName evidence="2">Uncharacterized protein</fullName>
    </submittedName>
</protein>
<sequence>MVVAVILPIGFKLHLRKREPNHSSAKVSASFIANLLGLTCWTGVLFYVRWASIPLLLCLLFLLSSLVWYVWMAQRSGRPLSDYIGHLDVMLFYFTGSISFSWALVMSRQNNGTLTGSMYRNPDNCRHWRNR</sequence>